<keyword evidence="1" id="KW-0479">Metal-binding</keyword>
<dbReference type="CDD" id="cd15489">
    <property type="entry name" value="PHD_SF"/>
    <property type="match status" value="1"/>
</dbReference>
<evidence type="ECO:0000256" key="4">
    <source>
        <dbReference type="PROSITE-ProRule" id="PRU00146"/>
    </source>
</evidence>
<feature type="non-terminal residue" evidence="7">
    <location>
        <position position="1"/>
    </location>
</feature>
<organism evidence="7 8">
    <name type="scientific">Aspergillus versicolor CBS 583.65</name>
    <dbReference type="NCBI Taxonomy" id="1036611"/>
    <lineage>
        <taxon>Eukaryota</taxon>
        <taxon>Fungi</taxon>
        <taxon>Dikarya</taxon>
        <taxon>Ascomycota</taxon>
        <taxon>Pezizomycotina</taxon>
        <taxon>Eurotiomycetes</taxon>
        <taxon>Eurotiomycetidae</taxon>
        <taxon>Eurotiales</taxon>
        <taxon>Aspergillaceae</taxon>
        <taxon>Aspergillus</taxon>
        <taxon>Aspergillus subgen. Nidulantes</taxon>
    </lineage>
</organism>
<dbReference type="OrthoDB" id="336088at2759"/>
<evidence type="ECO:0000256" key="1">
    <source>
        <dbReference type="ARBA" id="ARBA00022723"/>
    </source>
</evidence>
<name>A0A1L9PUJ0_ASPVE</name>
<dbReference type="Gene3D" id="3.30.40.10">
    <property type="entry name" value="Zinc/RING finger domain, C3HC4 (zinc finger)"/>
    <property type="match status" value="1"/>
</dbReference>
<proteinExistence type="predicted"/>
<evidence type="ECO:0000259" key="6">
    <source>
        <dbReference type="PROSITE" id="PS50016"/>
    </source>
</evidence>
<dbReference type="PROSITE" id="PS50016">
    <property type="entry name" value="ZF_PHD_2"/>
    <property type="match status" value="1"/>
</dbReference>
<evidence type="ECO:0000256" key="2">
    <source>
        <dbReference type="ARBA" id="ARBA00022771"/>
    </source>
</evidence>
<dbReference type="GO" id="GO:0008270">
    <property type="term" value="F:zinc ion binding"/>
    <property type="evidence" value="ECO:0007669"/>
    <property type="project" value="UniProtKB-KW"/>
</dbReference>
<evidence type="ECO:0000256" key="5">
    <source>
        <dbReference type="SAM" id="MobiDB-lite"/>
    </source>
</evidence>
<gene>
    <name evidence="7" type="ORF">ASPVEDRAFT_832787</name>
</gene>
<protein>
    <recommendedName>
        <fullName evidence="6">PHD-type domain-containing protein</fullName>
    </recommendedName>
</protein>
<reference evidence="8" key="1">
    <citation type="journal article" date="2017" name="Genome Biol.">
        <title>Comparative genomics reveals high biological diversity and specific adaptations in the industrially and medically important fungal genus Aspergillus.</title>
        <authorList>
            <person name="de Vries R.P."/>
            <person name="Riley R."/>
            <person name="Wiebenga A."/>
            <person name="Aguilar-Osorio G."/>
            <person name="Amillis S."/>
            <person name="Uchima C.A."/>
            <person name="Anderluh G."/>
            <person name="Asadollahi M."/>
            <person name="Askin M."/>
            <person name="Barry K."/>
            <person name="Battaglia E."/>
            <person name="Bayram O."/>
            <person name="Benocci T."/>
            <person name="Braus-Stromeyer S.A."/>
            <person name="Caldana C."/>
            <person name="Canovas D."/>
            <person name="Cerqueira G.C."/>
            <person name="Chen F."/>
            <person name="Chen W."/>
            <person name="Choi C."/>
            <person name="Clum A."/>
            <person name="Dos Santos R.A."/>
            <person name="Damasio A.R."/>
            <person name="Diallinas G."/>
            <person name="Emri T."/>
            <person name="Fekete E."/>
            <person name="Flipphi M."/>
            <person name="Freyberg S."/>
            <person name="Gallo A."/>
            <person name="Gournas C."/>
            <person name="Habgood R."/>
            <person name="Hainaut M."/>
            <person name="Harispe M.L."/>
            <person name="Henrissat B."/>
            <person name="Hilden K.S."/>
            <person name="Hope R."/>
            <person name="Hossain A."/>
            <person name="Karabika E."/>
            <person name="Karaffa L."/>
            <person name="Karanyi Z."/>
            <person name="Krasevec N."/>
            <person name="Kuo A."/>
            <person name="Kusch H."/>
            <person name="LaButti K."/>
            <person name="Lagendijk E.L."/>
            <person name="Lapidus A."/>
            <person name="Levasseur A."/>
            <person name="Lindquist E."/>
            <person name="Lipzen A."/>
            <person name="Logrieco A.F."/>
            <person name="MacCabe A."/>
            <person name="Maekelae M.R."/>
            <person name="Malavazi I."/>
            <person name="Melin P."/>
            <person name="Meyer V."/>
            <person name="Mielnichuk N."/>
            <person name="Miskei M."/>
            <person name="Molnar A.P."/>
            <person name="Mule G."/>
            <person name="Ngan C.Y."/>
            <person name="Orejas M."/>
            <person name="Orosz E."/>
            <person name="Ouedraogo J.P."/>
            <person name="Overkamp K.M."/>
            <person name="Park H.-S."/>
            <person name="Perrone G."/>
            <person name="Piumi F."/>
            <person name="Punt P.J."/>
            <person name="Ram A.F."/>
            <person name="Ramon A."/>
            <person name="Rauscher S."/>
            <person name="Record E."/>
            <person name="Riano-Pachon D.M."/>
            <person name="Robert V."/>
            <person name="Roehrig J."/>
            <person name="Ruller R."/>
            <person name="Salamov A."/>
            <person name="Salih N.S."/>
            <person name="Samson R.A."/>
            <person name="Sandor E."/>
            <person name="Sanguinetti M."/>
            <person name="Schuetze T."/>
            <person name="Sepcic K."/>
            <person name="Shelest E."/>
            <person name="Sherlock G."/>
            <person name="Sophianopoulou V."/>
            <person name="Squina F.M."/>
            <person name="Sun H."/>
            <person name="Susca A."/>
            <person name="Todd R.B."/>
            <person name="Tsang A."/>
            <person name="Unkles S.E."/>
            <person name="van de Wiele N."/>
            <person name="van Rossen-Uffink D."/>
            <person name="Oliveira J.V."/>
            <person name="Vesth T.C."/>
            <person name="Visser J."/>
            <person name="Yu J.-H."/>
            <person name="Zhou M."/>
            <person name="Andersen M.R."/>
            <person name="Archer D.B."/>
            <person name="Baker S.E."/>
            <person name="Benoit I."/>
            <person name="Brakhage A.A."/>
            <person name="Braus G.H."/>
            <person name="Fischer R."/>
            <person name="Frisvad J.C."/>
            <person name="Goldman G.H."/>
            <person name="Houbraken J."/>
            <person name="Oakley B."/>
            <person name="Pocsi I."/>
            <person name="Scazzocchio C."/>
            <person name="Seiboth B."/>
            <person name="vanKuyk P.A."/>
            <person name="Wortman J."/>
            <person name="Dyer P.S."/>
            <person name="Grigoriev I.V."/>
        </authorList>
    </citation>
    <scope>NUCLEOTIDE SEQUENCE [LARGE SCALE GENOMIC DNA]</scope>
    <source>
        <strain evidence="8">CBS 583.65</strain>
    </source>
</reference>
<dbReference type="SMART" id="SM00249">
    <property type="entry name" value="PHD"/>
    <property type="match status" value="1"/>
</dbReference>
<feature type="compositionally biased region" description="Polar residues" evidence="5">
    <location>
        <begin position="151"/>
        <end position="160"/>
    </location>
</feature>
<dbReference type="SUPFAM" id="SSF57903">
    <property type="entry name" value="FYVE/PHD zinc finger"/>
    <property type="match status" value="1"/>
</dbReference>
<dbReference type="GeneID" id="63732860"/>
<keyword evidence="2 4" id="KW-0863">Zinc-finger</keyword>
<dbReference type="AlphaFoldDB" id="A0A1L9PUJ0"/>
<dbReference type="Proteomes" id="UP000184073">
    <property type="component" value="Unassembled WGS sequence"/>
</dbReference>
<keyword evidence="3" id="KW-0862">Zinc</keyword>
<dbReference type="STRING" id="1036611.A0A1L9PUJ0"/>
<evidence type="ECO:0000256" key="3">
    <source>
        <dbReference type="ARBA" id="ARBA00022833"/>
    </source>
</evidence>
<accession>A0A1L9PUJ0</accession>
<feature type="compositionally biased region" description="Polar residues" evidence="5">
    <location>
        <begin position="112"/>
        <end position="132"/>
    </location>
</feature>
<evidence type="ECO:0000313" key="8">
    <source>
        <dbReference type="Proteomes" id="UP000184073"/>
    </source>
</evidence>
<dbReference type="InterPro" id="IPR013083">
    <property type="entry name" value="Znf_RING/FYVE/PHD"/>
</dbReference>
<dbReference type="Pfam" id="PF00628">
    <property type="entry name" value="PHD"/>
    <property type="match status" value="1"/>
</dbReference>
<dbReference type="InterPro" id="IPR001965">
    <property type="entry name" value="Znf_PHD"/>
</dbReference>
<feature type="region of interest" description="Disordered" evidence="5">
    <location>
        <begin position="112"/>
        <end position="177"/>
    </location>
</feature>
<dbReference type="VEuPathDB" id="FungiDB:ASPVEDRAFT_832787"/>
<keyword evidence="8" id="KW-1185">Reference proteome</keyword>
<dbReference type="EMBL" id="KV878132">
    <property type="protein sequence ID" value="OJJ05095.1"/>
    <property type="molecule type" value="Genomic_DNA"/>
</dbReference>
<evidence type="ECO:0000313" key="7">
    <source>
        <dbReference type="EMBL" id="OJJ05095.1"/>
    </source>
</evidence>
<feature type="domain" description="PHD-type" evidence="6">
    <location>
        <begin position="62"/>
        <end position="109"/>
    </location>
</feature>
<dbReference type="InterPro" id="IPR019787">
    <property type="entry name" value="Znf_PHD-finger"/>
</dbReference>
<dbReference type="RefSeq" id="XP_040670857.1">
    <property type="nucleotide sequence ID" value="XM_040817349.1"/>
</dbReference>
<dbReference type="InterPro" id="IPR011011">
    <property type="entry name" value="Znf_FYVE_PHD"/>
</dbReference>
<sequence>MLKTPSDLGLPAGQTVPIDYMRYDVPVGTSLHHGFTANEPSTILADRHQIYNQWIASGKPHNIICSQCRKPNNLKFCESCCRSYHASCLPPPDVPPQSMRFYCPACSSGQWSRSSSAVGTPTTVSPEASRSGTPVVHSTPRDIMSPAQPMGRSTQSTQATPHRMHAPSSTDGRAEPVPNVFDPRILTRAQEFLRTHGGFPESQEFSADFLLKLGSMMAELDLNRERVQELASENTHLRQDNANIRAYLDSNSTTGMRIAPPGGDLSSIQRPSTDTTGKSWDRIVMDLI</sequence>